<dbReference type="SUPFAM" id="SSF52172">
    <property type="entry name" value="CheY-like"/>
    <property type="match status" value="1"/>
</dbReference>
<dbReference type="GeneID" id="76208956"/>
<dbReference type="Proteomes" id="UP000245829">
    <property type="component" value="Unassembled WGS sequence"/>
</dbReference>
<name>A0A2S2KR54_9ARCH</name>
<dbReference type="GO" id="GO:0000160">
    <property type="term" value="P:phosphorelay signal transduction system"/>
    <property type="evidence" value="ECO:0007669"/>
    <property type="project" value="InterPro"/>
</dbReference>
<gene>
    <name evidence="2" type="primary">cheY</name>
    <name evidence="2" type="ORF">NZNM25_07190</name>
</gene>
<proteinExistence type="predicted"/>
<dbReference type="Gene3D" id="3.40.50.2300">
    <property type="match status" value="1"/>
</dbReference>
<dbReference type="AlphaFoldDB" id="A0A2S2KR54"/>
<evidence type="ECO:0000313" key="3">
    <source>
        <dbReference type="Proteomes" id="UP000245829"/>
    </source>
</evidence>
<dbReference type="EMBL" id="BGKI01000004">
    <property type="protein sequence ID" value="GBH33928.1"/>
    <property type="molecule type" value="Genomic_DNA"/>
</dbReference>
<dbReference type="InterPro" id="IPR011006">
    <property type="entry name" value="CheY-like_superfamily"/>
</dbReference>
<dbReference type="PROSITE" id="PS50110">
    <property type="entry name" value="RESPONSE_REGULATORY"/>
    <property type="match status" value="1"/>
</dbReference>
<accession>A0A2S2KR54</accession>
<dbReference type="Pfam" id="PF00072">
    <property type="entry name" value="Response_reg"/>
    <property type="match status" value="1"/>
</dbReference>
<reference evidence="2 3" key="1">
    <citation type="submission" date="2018-05" db="EMBL/GenBank/DDBJ databases">
        <title>genome sequencing of Nitrosopumilus sp. NM25.</title>
        <authorList>
            <person name="Mori K."/>
            <person name="Nakagawa T."/>
        </authorList>
    </citation>
    <scope>NUCLEOTIDE SEQUENCE [LARGE SCALE GENOMIC DNA]</scope>
    <source>
        <strain evidence="2 3">NM25</strain>
    </source>
</reference>
<evidence type="ECO:0000313" key="2">
    <source>
        <dbReference type="EMBL" id="GBH33928.1"/>
    </source>
</evidence>
<comment type="caution">
    <text evidence="2">The sequence shown here is derived from an EMBL/GenBank/DDBJ whole genome shotgun (WGS) entry which is preliminary data.</text>
</comment>
<keyword evidence="3" id="KW-1185">Reference proteome</keyword>
<dbReference type="InterPro" id="IPR001789">
    <property type="entry name" value="Sig_transdc_resp-reg_receiver"/>
</dbReference>
<dbReference type="PANTHER" id="PTHR43228">
    <property type="entry name" value="TWO-COMPONENT RESPONSE REGULATOR"/>
    <property type="match status" value="1"/>
</dbReference>
<feature type="domain" description="Response regulatory" evidence="1">
    <location>
        <begin position="6"/>
        <end position="122"/>
    </location>
</feature>
<sequence>MGDGVKVLIADDASFMRTVLKDILKSNGLATEIVEAPDGVEAVRQYIQHKPDLVTMDVNMPKADGIQALKGIMKVNPNARVIMVTSVEQKHIVQDAMKSGARDYIIKPFDKGNVGLVLNKALRAK</sequence>
<dbReference type="PANTHER" id="PTHR43228:SF1">
    <property type="entry name" value="TWO-COMPONENT RESPONSE REGULATOR ARR22"/>
    <property type="match status" value="1"/>
</dbReference>
<dbReference type="RefSeq" id="WP_109876584.1">
    <property type="nucleotide sequence ID" value="NZ_AP026695.1"/>
</dbReference>
<organism evidence="2 3">
    <name type="scientific">Nitrosopumilus zosterae</name>
    <dbReference type="NCBI Taxonomy" id="718286"/>
    <lineage>
        <taxon>Archaea</taxon>
        <taxon>Nitrososphaerota</taxon>
        <taxon>Nitrososphaeria</taxon>
        <taxon>Nitrosopumilales</taxon>
        <taxon>Nitrosopumilaceae</taxon>
        <taxon>Nitrosopumilus</taxon>
    </lineage>
</organism>
<dbReference type="OrthoDB" id="2830at2157"/>
<protein>
    <submittedName>
        <fullName evidence="2">Response regulator</fullName>
    </submittedName>
</protein>
<dbReference type="SMART" id="SM00448">
    <property type="entry name" value="REC"/>
    <property type="match status" value="1"/>
</dbReference>
<dbReference type="InterPro" id="IPR052048">
    <property type="entry name" value="ST_Response_Regulator"/>
</dbReference>
<evidence type="ECO:0000259" key="1">
    <source>
        <dbReference type="PROSITE" id="PS50110"/>
    </source>
</evidence>